<dbReference type="Proteomes" id="UP000186601">
    <property type="component" value="Unassembled WGS sequence"/>
</dbReference>
<reference evidence="1 2" key="1">
    <citation type="submission" date="2018-02" db="EMBL/GenBank/DDBJ databases">
        <title>Genome sequence of the basidiomycete white-rot fungus Phlebia centrifuga.</title>
        <authorList>
            <person name="Granchi Z."/>
            <person name="Peng M."/>
            <person name="de Vries R.P."/>
            <person name="Hilden K."/>
            <person name="Makela M.R."/>
            <person name="Grigoriev I."/>
            <person name="Riley R."/>
        </authorList>
    </citation>
    <scope>NUCLEOTIDE SEQUENCE [LARGE SCALE GENOMIC DNA]</scope>
    <source>
        <strain evidence="1 2">FBCC195</strain>
    </source>
</reference>
<dbReference type="EMBL" id="MLYV02000881">
    <property type="protein sequence ID" value="PSR75724.1"/>
    <property type="molecule type" value="Genomic_DNA"/>
</dbReference>
<proteinExistence type="predicted"/>
<protein>
    <submittedName>
        <fullName evidence="1">Uncharacterized protein</fullName>
    </submittedName>
</protein>
<dbReference type="AlphaFoldDB" id="A0A2R6NS92"/>
<sequence>MVTTHAVRSLSLPTLSQSQSILGIRRTGVYCQTIKHIGFGPSSRFQNRYLERVNGRGGKMVGCSTPVSNGLSSHLTAPRPPFEPIASPSFAAGVAATVKPPGTI</sequence>
<organism evidence="1 2">
    <name type="scientific">Hermanssonia centrifuga</name>
    <dbReference type="NCBI Taxonomy" id="98765"/>
    <lineage>
        <taxon>Eukaryota</taxon>
        <taxon>Fungi</taxon>
        <taxon>Dikarya</taxon>
        <taxon>Basidiomycota</taxon>
        <taxon>Agaricomycotina</taxon>
        <taxon>Agaricomycetes</taxon>
        <taxon>Polyporales</taxon>
        <taxon>Meruliaceae</taxon>
        <taxon>Hermanssonia</taxon>
    </lineage>
</organism>
<gene>
    <name evidence="1" type="ORF">PHLCEN_2v9015</name>
</gene>
<comment type="caution">
    <text evidence="1">The sequence shown here is derived from an EMBL/GenBank/DDBJ whole genome shotgun (WGS) entry which is preliminary data.</text>
</comment>
<evidence type="ECO:0000313" key="1">
    <source>
        <dbReference type="EMBL" id="PSR75724.1"/>
    </source>
</evidence>
<evidence type="ECO:0000313" key="2">
    <source>
        <dbReference type="Proteomes" id="UP000186601"/>
    </source>
</evidence>
<name>A0A2R6NS92_9APHY</name>
<accession>A0A2R6NS92</accession>
<keyword evidence="2" id="KW-1185">Reference proteome</keyword>